<dbReference type="PANTHER" id="PTHR11088">
    <property type="entry name" value="TRNA DIMETHYLALLYLTRANSFERASE"/>
    <property type="match status" value="1"/>
</dbReference>
<comment type="caution">
    <text evidence="10">Lacks conserved residue(s) required for the propagation of feature annotation.</text>
</comment>
<dbReference type="SUPFAM" id="SSF52540">
    <property type="entry name" value="P-loop containing nucleoside triphosphate hydrolases"/>
    <property type="match status" value="2"/>
</dbReference>
<organism evidence="14 15">
    <name type="scientific">Acetobacter vaccinii</name>
    <dbReference type="NCBI Taxonomy" id="2592655"/>
    <lineage>
        <taxon>Bacteria</taxon>
        <taxon>Pseudomonadati</taxon>
        <taxon>Pseudomonadota</taxon>
        <taxon>Alphaproteobacteria</taxon>
        <taxon>Acetobacterales</taxon>
        <taxon>Acetobacteraceae</taxon>
        <taxon>Acetobacter</taxon>
    </lineage>
</organism>
<dbReference type="KEGG" id="acek:FLP30_08255"/>
<evidence type="ECO:0000256" key="8">
    <source>
        <dbReference type="ARBA" id="ARBA00022842"/>
    </source>
</evidence>
<dbReference type="InterPro" id="IPR039657">
    <property type="entry name" value="Dimethylallyltransferase"/>
</dbReference>
<dbReference type="Proteomes" id="UP000324536">
    <property type="component" value="Chromosome"/>
</dbReference>
<comment type="catalytic activity">
    <reaction evidence="9 10 11">
        <text>adenosine(37) in tRNA + dimethylallyl diphosphate = N(6)-dimethylallyladenosine(37) in tRNA + diphosphate</text>
        <dbReference type="Rhea" id="RHEA:26482"/>
        <dbReference type="Rhea" id="RHEA-COMP:10162"/>
        <dbReference type="Rhea" id="RHEA-COMP:10375"/>
        <dbReference type="ChEBI" id="CHEBI:33019"/>
        <dbReference type="ChEBI" id="CHEBI:57623"/>
        <dbReference type="ChEBI" id="CHEBI:74411"/>
        <dbReference type="ChEBI" id="CHEBI:74415"/>
        <dbReference type="EC" id="2.5.1.75"/>
    </reaction>
</comment>
<accession>A0A5C1YRH2</accession>
<keyword evidence="8 10" id="KW-0460">Magnesium</keyword>
<feature type="region of interest" description="Interaction with substrate tRNA" evidence="10">
    <location>
        <begin position="41"/>
        <end position="44"/>
    </location>
</feature>
<comment type="cofactor">
    <cofactor evidence="1 10">
        <name>Mg(2+)</name>
        <dbReference type="ChEBI" id="CHEBI:18420"/>
    </cofactor>
</comment>
<comment type="subunit">
    <text evidence="10">Monomer.</text>
</comment>
<dbReference type="PANTHER" id="PTHR11088:SF60">
    <property type="entry name" value="TRNA DIMETHYLALLYLTRANSFERASE"/>
    <property type="match status" value="1"/>
</dbReference>
<evidence type="ECO:0000256" key="1">
    <source>
        <dbReference type="ARBA" id="ARBA00001946"/>
    </source>
</evidence>
<keyword evidence="6 10" id="KW-0547">Nucleotide-binding</keyword>
<reference evidence="14 15" key="1">
    <citation type="submission" date="2019-09" db="EMBL/GenBank/DDBJ databases">
        <title>Genome sequencing of strain KACC 21233.</title>
        <authorList>
            <person name="Heo J."/>
            <person name="Kim S.-J."/>
            <person name="Kim J.-S."/>
            <person name="Hong S.-B."/>
            <person name="Kwon S.-W."/>
        </authorList>
    </citation>
    <scope>NUCLEOTIDE SEQUENCE [LARGE SCALE GENOMIC DNA]</scope>
    <source>
        <strain evidence="14 15">KACC 21233</strain>
    </source>
</reference>
<comment type="similarity">
    <text evidence="3 10 13">Belongs to the IPP transferase family.</text>
</comment>
<evidence type="ECO:0000256" key="6">
    <source>
        <dbReference type="ARBA" id="ARBA00022741"/>
    </source>
</evidence>
<evidence type="ECO:0000256" key="11">
    <source>
        <dbReference type="RuleBase" id="RU003783"/>
    </source>
</evidence>
<feature type="region of interest" description="Interaction with substrate tRNA" evidence="10">
    <location>
        <begin position="165"/>
        <end position="169"/>
    </location>
</feature>
<dbReference type="EC" id="2.5.1.75" evidence="10"/>
<evidence type="ECO:0000256" key="9">
    <source>
        <dbReference type="ARBA" id="ARBA00049563"/>
    </source>
</evidence>
<dbReference type="GO" id="GO:0005524">
    <property type="term" value="F:ATP binding"/>
    <property type="evidence" value="ECO:0007669"/>
    <property type="project" value="UniProtKB-UniRule"/>
</dbReference>
<dbReference type="Gene3D" id="3.40.50.300">
    <property type="entry name" value="P-loop containing nucleotide triphosphate hydrolases"/>
    <property type="match status" value="1"/>
</dbReference>
<proteinExistence type="inferred from homology"/>
<keyword evidence="7 10" id="KW-0067">ATP-binding</keyword>
<evidence type="ECO:0000313" key="14">
    <source>
        <dbReference type="EMBL" id="QEO18641.1"/>
    </source>
</evidence>
<feature type="site" description="Interaction with substrate tRNA" evidence="10">
    <location>
        <position position="107"/>
    </location>
</feature>
<dbReference type="AlphaFoldDB" id="A0A5C1YRH2"/>
<evidence type="ECO:0000256" key="4">
    <source>
        <dbReference type="ARBA" id="ARBA00022679"/>
    </source>
</evidence>
<name>A0A5C1YRH2_9PROT</name>
<sequence>MVGHSGRQPVALIVAGPTCSGKSALALEVAARLPATIINADSMQVYQDLRVLTARPTEAEERAVPHRLYGVLPAGQTGSVAWWRTQALAAMEDAWQAGRLPVLCGGTGLYMRALTHGLALIPECPDDIRLAARDLVAQDGSAAVHARLQVLDPESAARLKPEDSQRVTRAWEVWHATGKGMSWWQAQPGLPAADCRFVAVRLAPERPILRERIARRFAAMLAGGAVEEVQALLAQGLDPALPAMRAHGVPELAAMLAGVITRAEAEQRAVLATGRYTKRQATWFAHHDLTENGLTKIVSTYFDTDTQFSERNMDDIISFIVSGIDAPPGRA</sequence>
<protein>
    <recommendedName>
        <fullName evidence="10">tRNA dimethylallyltransferase</fullName>
        <ecNumber evidence="10">2.5.1.75</ecNumber>
    </recommendedName>
    <alternativeName>
        <fullName evidence="10">Dimethylallyl diphosphate:tRNA dimethylallyltransferase</fullName>
        <shortName evidence="10">DMAPP:tRNA dimethylallyltransferase</shortName>
        <shortName evidence="10">DMATase</shortName>
    </alternativeName>
    <alternativeName>
        <fullName evidence="10">Isopentenyl-diphosphate:tRNA isopentenyltransferase</fullName>
        <shortName evidence="10">IPP transferase</shortName>
        <shortName evidence="10">IPPT</shortName>
        <shortName evidence="10">IPTase</shortName>
    </alternativeName>
</protein>
<evidence type="ECO:0000256" key="13">
    <source>
        <dbReference type="RuleBase" id="RU003785"/>
    </source>
</evidence>
<comment type="function">
    <text evidence="2 10 12">Catalyzes the transfer of a dimethylallyl group onto the adenine at position 37 in tRNAs that read codons beginning with uridine, leading to the formation of N6-(dimethylallyl)adenosine (i(6)A).</text>
</comment>
<dbReference type="EMBL" id="CP043506">
    <property type="protein sequence ID" value="QEO18641.1"/>
    <property type="molecule type" value="Genomic_DNA"/>
</dbReference>
<evidence type="ECO:0000256" key="10">
    <source>
        <dbReference type="HAMAP-Rule" id="MF_00185"/>
    </source>
</evidence>
<keyword evidence="4 10" id="KW-0808">Transferase</keyword>
<evidence type="ECO:0000256" key="12">
    <source>
        <dbReference type="RuleBase" id="RU003784"/>
    </source>
</evidence>
<dbReference type="Gene3D" id="1.10.20.140">
    <property type="match status" value="1"/>
</dbReference>
<dbReference type="NCBIfam" id="TIGR00174">
    <property type="entry name" value="miaA"/>
    <property type="match status" value="1"/>
</dbReference>
<gene>
    <name evidence="10 14" type="primary">miaA</name>
    <name evidence="14" type="ORF">FLP30_08255</name>
</gene>
<evidence type="ECO:0000256" key="2">
    <source>
        <dbReference type="ARBA" id="ARBA00003213"/>
    </source>
</evidence>
<dbReference type="InterPro" id="IPR027417">
    <property type="entry name" value="P-loop_NTPase"/>
</dbReference>
<keyword evidence="15" id="KW-1185">Reference proteome</keyword>
<dbReference type="GO" id="GO:0006400">
    <property type="term" value="P:tRNA modification"/>
    <property type="evidence" value="ECO:0007669"/>
    <property type="project" value="TreeGrafter"/>
</dbReference>
<dbReference type="Pfam" id="PF01715">
    <property type="entry name" value="IPPT"/>
    <property type="match status" value="1"/>
</dbReference>
<evidence type="ECO:0000256" key="5">
    <source>
        <dbReference type="ARBA" id="ARBA00022694"/>
    </source>
</evidence>
<keyword evidence="5 10" id="KW-0819">tRNA processing</keyword>
<dbReference type="InterPro" id="IPR018022">
    <property type="entry name" value="IPT"/>
</dbReference>
<feature type="binding site" evidence="10">
    <location>
        <begin position="16"/>
        <end position="23"/>
    </location>
    <ligand>
        <name>ATP</name>
        <dbReference type="ChEBI" id="CHEBI:30616"/>
    </ligand>
</feature>
<evidence type="ECO:0000313" key="15">
    <source>
        <dbReference type="Proteomes" id="UP000324536"/>
    </source>
</evidence>
<dbReference type="OrthoDB" id="9776390at2"/>
<evidence type="ECO:0000256" key="7">
    <source>
        <dbReference type="ARBA" id="ARBA00022840"/>
    </source>
</evidence>
<feature type="binding site" evidence="10">
    <location>
        <begin position="18"/>
        <end position="23"/>
    </location>
    <ligand>
        <name>substrate</name>
    </ligand>
</feature>
<feature type="site" description="Interaction with substrate tRNA" evidence="10">
    <location>
        <position position="129"/>
    </location>
</feature>
<evidence type="ECO:0000256" key="3">
    <source>
        <dbReference type="ARBA" id="ARBA00005842"/>
    </source>
</evidence>
<dbReference type="HAMAP" id="MF_00185">
    <property type="entry name" value="IPP_trans"/>
    <property type="match status" value="1"/>
</dbReference>
<dbReference type="GO" id="GO:0052381">
    <property type="term" value="F:tRNA dimethylallyltransferase activity"/>
    <property type="evidence" value="ECO:0007669"/>
    <property type="project" value="UniProtKB-UniRule"/>
</dbReference>